<dbReference type="GeneID" id="114668882"/>
<dbReference type="Pfam" id="PF01291">
    <property type="entry name" value="LIF_OSM"/>
    <property type="match status" value="1"/>
</dbReference>
<dbReference type="GO" id="GO:0030154">
    <property type="term" value="P:cell differentiation"/>
    <property type="evidence" value="ECO:0007669"/>
    <property type="project" value="UniProtKB-KW"/>
</dbReference>
<keyword evidence="8" id="KW-0964">Secreted</keyword>
<evidence type="ECO:0000256" key="7">
    <source>
        <dbReference type="ARBA" id="ARBA00022514"/>
    </source>
</evidence>
<keyword evidence="15" id="KW-1185">Reference proteome</keyword>
<dbReference type="PANTHER" id="PTHR15196:SF0">
    <property type="entry name" value="CILIARY NEUROTROPHIC FACTOR"/>
    <property type="match status" value="1"/>
</dbReference>
<dbReference type="SMART" id="SM00080">
    <property type="entry name" value="LIF_OSM"/>
    <property type="match status" value="1"/>
</dbReference>
<evidence type="ECO:0000256" key="6">
    <source>
        <dbReference type="ARBA" id="ARBA00022490"/>
    </source>
</evidence>
<dbReference type="GO" id="GO:0070120">
    <property type="term" value="P:ciliary neurotrophic factor-mediated signaling pathway"/>
    <property type="evidence" value="ECO:0007669"/>
    <property type="project" value="InterPro"/>
</dbReference>
<dbReference type="Proteomes" id="UP000694620">
    <property type="component" value="Chromosome 18"/>
</dbReference>
<feature type="signal peptide" evidence="13">
    <location>
        <begin position="1"/>
        <end position="28"/>
    </location>
</feature>
<reference evidence="14" key="1">
    <citation type="submission" date="2021-06" db="EMBL/GenBank/DDBJ databases">
        <authorList>
            <consortium name="Wellcome Sanger Institute Data Sharing"/>
        </authorList>
    </citation>
    <scope>NUCLEOTIDE SEQUENCE [LARGE SCALE GENOMIC DNA]</scope>
</reference>
<evidence type="ECO:0000256" key="10">
    <source>
        <dbReference type="ARBA" id="ARBA00022902"/>
    </source>
</evidence>
<feature type="chain" id="PRO_5034893048" description="Ciliary neurotrophic factor" evidence="13">
    <location>
        <begin position="29"/>
        <end position="211"/>
    </location>
</feature>
<dbReference type="OrthoDB" id="9943465at2759"/>
<dbReference type="Gene3D" id="1.20.1250.10">
    <property type="match status" value="1"/>
</dbReference>
<evidence type="ECO:0000256" key="11">
    <source>
        <dbReference type="ARBA" id="ARBA00023030"/>
    </source>
</evidence>
<dbReference type="GO" id="GO:0005737">
    <property type="term" value="C:cytoplasm"/>
    <property type="evidence" value="ECO:0007669"/>
    <property type="project" value="UniProtKB-SubCell"/>
</dbReference>
<evidence type="ECO:0000256" key="13">
    <source>
        <dbReference type="SAM" id="SignalP"/>
    </source>
</evidence>
<evidence type="ECO:0000256" key="3">
    <source>
        <dbReference type="ARBA" id="ARBA00007988"/>
    </source>
</evidence>
<evidence type="ECO:0000256" key="4">
    <source>
        <dbReference type="ARBA" id="ARBA00015150"/>
    </source>
</evidence>
<comment type="similarity">
    <text evidence="3">Belongs to the CNTF family.</text>
</comment>
<dbReference type="GO" id="GO:0005615">
    <property type="term" value="C:extracellular space"/>
    <property type="evidence" value="ECO:0007669"/>
    <property type="project" value="UniProtKB-KW"/>
</dbReference>
<accession>A0A8C4TGE5</accession>
<dbReference type="InterPro" id="IPR001581">
    <property type="entry name" value="Leukemia_IF/oncostatin"/>
</dbReference>
<keyword evidence="10" id="KW-0524">Neurogenesis</keyword>
<dbReference type="InterPro" id="IPR000151">
    <property type="entry name" value="Ciliary_neurotrophic_fac_CNTF"/>
</dbReference>
<keyword evidence="9" id="KW-0221">Differentiation</keyword>
<dbReference type="GO" id="GO:0043524">
    <property type="term" value="P:negative regulation of neuron apoptotic process"/>
    <property type="evidence" value="ECO:0007669"/>
    <property type="project" value="InterPro"/>
</dbReference>
<evidence type="ECO:0000256" key="8">
    <source>
        <dbReference type="ARBA" id="ARBA00022525"/>
    </source>
</evidence>
<evidence type="ECO:0000313" key="14">
    <source>
        <dbReference type="Ensembl" id="ENSECRP00000030878.1"/>
    </source>
</evidence>
<reference evidence="14" key="3">
    <citation type="submission" date="2025-09" db="UniProtKB">
        <authorList>
            <consortium name="Ensembl"/>
        </authorList>
    </citation>
    <scope>IDENTIFICATION</scope>
</reference>
<keyword evidence="11" id="KW-0339">Growth factor</keyword>
<keyword evidence="7" id="KW-0202">Cytokine</keyword>
<evidence type="ECO:0000256" key="5">
    <source>
        <dbReference type="ARBA" id="ARBA00022473"/>
    </source>
</evidence>
<comment type="subcellular location">
    <subcellularLocation>
        <location evidence="1">Cytoplasm</location>
    </subcellularLocation>
    <subcellularLocation>
        <location evidence="2">Secreted</location>
    </subcellularLocation>
</comment>
<reference evidence="14" key="2">
    <citation type="submission" date="2025-08" db="UniProtKB">
        <authorList>
            <consortium name="Ensembl"/>
        </authorList>
    </citation>
    <scope>IDENTIFICATION</scope>
</reference>
<dbReference type="InterPro" id="IPR009079">
    <property type="entry name" value="4_helix_cytokine-like_core"/>
</dbReference>
<dbReference type="GO" id="GO:0006955">
    <property type="term" value="P:immune response"/>
    <property type="evidence" value="ECO:0007669"/>
    <property type="project" value="InterPro"/>
</dbReference>
<dbReference type="GO" id="GO:0005125">
    <property type="term" value="F:cytokine activity"/>
    <property type="evidence" value="ECO:0007669"/>
    <property type="project" value="UniProtKB-KW"/>
</dbReference>
<dbReference type="SUPFAM" id="SSF47266">
    <property type="entry name" value="4-helical cytokines"/>
    <property type="match status" value="1"/>
</dbReference>
<proteinExistence type="inferred from homology"/>
<dbReference type="PANTHER" id="PTHR15196">
    <property type="entry name" value="CILIARY NEUROTROPHIC FACTOR"/>
    <property type="match status" value="1"/>
</dbReference>
<evidence type="ECO:0000313" key="15">
    <source>
        <dbReference type="Proteomes" id="UP000694620"/>
    </source>
</evidence>
<keyword evidence="5" id="KW-0217">Developmental protein</keyword>
<evidence type="ECO:0000256" key="9">
    <source>
        <dbReference type="ARBA" id="ARBA00022782"/>
    </source>
</evidence>
<dbReference type="GeneTree" id="ENSGT00940000174949"/>
<dbReference type="Ensembl" id="ENSECRT00000031531.1">
    <property type="protein sequence ID" value="ENSECRP00000030878.1"/>
    <property type="gene ID" value="ENSECRG00000020954.1"/>
</dbReference>
<name>A0A8C4TGE5_ERPCA</name>
<gene>
    <name evidence="14" type="primary">LOC114668882</name>
</gene>
<dbReference type="RefSeq" id="XP_028680724.1">
    <property type="nucleotide sequence ID" value="XM_028824891.2"/>
</dbReference>
<evidence type="ECO:0000256" key="1">
    <source>
        <dbReference type="ARBA" id="ARBA00004496"/>
    </source>
</evidence>
<dbReference type="AlphaFoldDB" id="A0A8C4TGE5"/>
<evidence type="ECO:0000256" key="2">
    <source>
        <dbReference type="ARBA" id="ARBA00004613"/>
    </source>
</evidence>
<protein>
    <recommendedName>
        <fullName evidence="4">Ciliary neurotrophic factor</fullName>
    </recommendedName>
</protein>
<dbReference type="GO" id="GO:0007399">
    <property type="term" value="P:nervous system development"/>
    <property type="evidence" value="ECO:0007669"/>
    <property type="project" value="UniProtKB-KW"/>
</dbReference>
<comment type="function">
    <text evidence="12">CNTF is a survival factor for various neuronal cell types. Seems to prevent the degeneration of motor axons after axotomy.</text>
</comment>
<keyword evidence="6" id="KW-0963">Cytoplasm</keyword>
<dbReference type="GO" id="GO:0005127">
    <property type="term" value="F:ciliary neurotrophic factor receptor binding"/>
    <property type="evidence" value="ECO:0007669"/>
    <property type="project" value="InterPro"/>
</dbReference>
<keyword evidence="13" id="KW-0732">Signal</keyword>
<sequence length="211" mass="23716">MSQHLGGVHVSAAFMCLLTILDFSRINASNLCGSSVGTQSKKLANLLKNEAELLVRTYIEAQGEGFPQSSSECKEEVSGFPVGDITAREPPEMLQSIYVTLKNIDRHFKTILQQLSDLGFSAMDPLQMKLKEAQKRVLHLAANIKCLLTEPPPEVKIPPVTTRGIYKQKKYGCTVLRKYSEFLTQVVRGLSHLTEKKRYIHPHRARLQRLP</sequence>
<organism evidence="14 15">
    <name type="scientific">Erpetoichthys calabaricus</name>
    <name type="common">Rope fish</name>
    <name type="synonym">Calamoichthys calabaricus</name>
    <dbReference type="NCBI Taxonomy" id="27687"/>
    <lineage>
        <taxon>Eukaryota</taxon>
        <taxon>Metazoa</taxon>
        <taxon>Chordata</taxon>
        <taxon>Craniata</taxon>
        <taxon>Vertebrata</taxon>
        <taxon>Euteleostomi</taxon>
        <taxon>Actinopterygii</taxon>
        <taxon>Polypteriformes</taxon>
        <taxon>Polypteridae</taxon>
        <taxon>Erpetoichthys</taxon>
    </lineage>
</organism>
<dbReference type="GO" id="GO:0008083">
    <property type="term" value="F:growth factor activity"/>
    <property type="evidence" value="ECO:0007669"/>
    <property type="project" value="UniProtKB-KW"/>
</dbReference>
<evidence type="ECO:0000256" key="12">
    <source>
        <dbReference type="ARBA" id="ARBA00025427"/>
    </source>
</evidence>